<evidence type="ECO:0000256" key="7">
    <source>
        <dbReference type="RuleBase" id="RU000382"/>
    </source>
</evidence>
<dbReference type="Gene3D" id="3.90.1150.170">
    <property type="match status" value="1"/>
</dbReference>
<evidence type="ECO:0000313" key="8">
    <source>
        <dbReference type="EMBL" id="CCF84999.1"/>
    </source>
</evidence>
<dbReference type="Gene3D" id="3.90.1150.10">
    <property type="entry name" value="Aspartate Aminotransferase, domain 1"/>
    <property type="match status" value="1"/>
</dbReference>
<dbReference type="GO" id="GO:0005737">
    <property type="term" value="C:cytoplasm"/>
    <property type="evidence" value="ECO:0007669"/>
    <property type="project" value="TreeGrafter"/>
</dbReference>
<evidence type="ECO:0000256" key="4">
    <source>
        <dbReference type="ARBA" id="ARBA00022898"/>
    </source>
</evidence>
<evidence type="ECO:0000256" key="6">
    <source>
        <dbReference type="PIRSR" id="PIRSR602129-50"/>
    </source>
</evidence>
<accession>I4EJY7</accession>
<evidence type="ECO:0000256" key="2">
    <source>
        <dbReference type="ARBA" id="ARBA00009533"/>
    </source>
</evidence>
<dbReference type="AlphaFoldDB" id="I4EJY7"/>
<comment type="caution">
    <text evidence="8">The sequence shown here is derived from an EMBL/GenBank/DDBJ whole genome shotgun (WGS) entry which is preliminary data.</text>
</comment>
<keyword evidence="5 7" id="KW-0456">Lyase</keyword>
<dbReference type="SUPFAM" id="SSF53383">
    <property type="entry name" value="PLP-dependent transferases"/>
    <property type="match status" value="1"/>
</dbReference>
<keyword evidence="9" id="KW-1185">Reference proteome</keyword>
<reference evidence="8 9" key="1">
    <citation type="journal article" date="2012" name="ISME J.">
        <title>Nitrification expanded: discovery, physiology and genomics of a nitrite-oxidizing bacterium from the phylum Chloroflexi.</title>
        <authorList>
            <person name="Sorokin D.Y."/>
            <person name="Lucker S."/>
            <person name="Vejmelkova D."/>
            <person name="Kostrikina N.A."/>
            <person name="Kleerebezem R."/>
            <person name="Rijpstra W.I."/>
            <person name="Damste J.S."/>
            <person name="Le Paslier D."/>
            <person name="Muyzer G."/>
            <person name="Wagner M."/>
            <person name="van Loosdrecht M.C."/>
            <person name="Daims H."/>
        </authorList>
    </citation>
    <scope>NUCLEOTIDE SEQUENCE [LARGE SCALE GENOMIC DNA]</scope>
    <source>
        <strain evidence="9">none</strain>
    </source>
</reference>
<dbReference type="GO" id="GO:0016831">
    <property type="term" value="F:carboxy-lyase activity"/>
    <property type="evidence" value="ECO:0007669"/>
    <property type="project" value="UniProtKB-KW"/>
</dbReference>
<feature type="modified residue" description="N6-(pyridoxal phosphate)lysine" evidence="6">
    <location>
        <position position="304"/>
    </location>
</feature>
<protein>
    <submittedName>
        <fullName evidence="8">Pyridoxal-dependent decarboxylase</fullName>
    </submittedName>
</protein>
<evidence type="ECO:0000256" key="3">
    <source>
        <dbReference type="ARBA" id="ARBA00022793"/>
    </source>
</evidence>
<dbReference type="PANTHER" id="PTHR45677">
    <property type="entry name" value="GLUTAMATE DECARBOXYLASE-RELATED"/>
    <property type="match status" value="1"/>
</dbReference>
<comment type="cofactor">
    <cofactor evidence="1 6 7">
        <name>pyridoxal 5'-phosphate</name>
        <dbReference type="ChEBI" id="CHEBI:597326"/>
    </cofactor>
</comment>
<evidence type="ECO:0000256" key="5">
    <source>
        <dbReference type="ARBA" id="ARBA00023239"/>
    </source>
</evidence>
<dbReference type="InterPro" id="IPR002129">
    <property type="entry name" value="PyrdxlP-dep_de-COase"/>
</dbReference>
<dbReference type="InterPro" id="IPR015422">
    <property type="entry name" value="PyrdxlP-dep_Trfase_small"/>
</dbReference>
<dbReference type="InterPro" id="IPR015421">
    <property type="entry name" value="PyrdxlP-dep_Trfase_major"/>
</dbReference>
<evidence type="ECO:0000256" key="1">
    <source>
        <dbReference type="ARBA" id="ARBA00001933"/>
    </source>
</evidence>
<dbReference type="EMBL" id="CAGS01000371">
    <property type="protein sequence ID" value="CCF84999.1"/>
    <property type="molecule type" value="Genomic_DNA"/>
</dbReference>
<organism evidence="8 9">
    <name type="scientific">Nitrolancea hollandica Lb</name>
    <dbReference type="NCBI Taxonomy" id="1129897"/>
    <lineage>
        <taxon>Bacteria</taxon>
        <taxon>Pseudomonadati</taxon>
        <taxon>Thermomicrobiota</taxon>
        <taxon>Thermomicrobia</taxon>
        <taxon>Sphaerobacterales</taxon>
        <taxon>Sphaerobacterineae</taxon>
        <taxon>Sphaerobacteraceae</taxon>
        <taxon>Nitrolancea</taxon>
    </lineage>
</organism>
<dbReference type="Proteomes" id="UP000004221">
    <property type="component" value="Unassembled WGS sequence"/>
</dbReference>
<dbReference type="OrthoDB" id="9803665at2"/>
<dbReference type="Gene3D" id="3.40.640.10">
    <property type="entry name" value="Type I PLP-dependent aspartate aminotransferase-like (Major domain)"/>
    <property type="match status" value="1"/>
</dbReference>
<dbReference type="PANTHER" id="PTHR45677:SF8">
    <property type="entry name" value="CYSTEINE SULFINIC ACID DECARBOXYLASE"/>
    <property type="match status" value="1"/>
</dbReference>
<evidence type="ECO:0000313" key="9">
    <source>
        <dbReference type="Proteomes" id="UP000004221"/>
    </source>
</evidence>
<dbReference type="Pfam" id="PF00282">
    <property type="entry name" value="Pyridoxal_deC"/>
    <property type="match status" value="1"/>
</dbReference>
<dbReference type="GO" id="GO:0030170">
    <property type="term" value="F:pyridoxal phosphate binding"/>
    <property type="evidence" value="ECO:0007669"/>
    <property type="project" value="InterPro"/>
</dbReference>
<dbReference type="GO" id="GO:0019752">
    <property type="term" value="P:carboxylic acid metabolic process"/>
    <property type="evidence" value="ECO:0007669"/>
    <property type="project" value="InterPro"/>
</dbReference>
<keyword evidence="4 6" id="KW-0663">Pyridoxal phosphate</keyword>
<gene>
    <name evidence="8" type="ORF">NITHO_4320001</name>
</gene>
<proteinExistence type="inferred from homology"/>
<sequence>MNRSELPALSFVDPEGLNRAEIEQLARQVLDLVLDHAATAARRPPVPGDISLAAPSGIPDDPTPESDLLEMLPGILTGSMNPANPGYIGHMDPLPSTMSILGDLIVAALNNNMLSLEMSPVFSRLEPLLLREFAALFGLGDLAGGVLLSGGSLGNLQALTVARNVAFQCRDTGIAGLDRQPVLFASAEAHTSIQKAAMMLGLGTGSVIPIASGAGSRMDPEQLRRAIERAKAAGQAPFCVVATAGTTTVGSIDPLDEIGRIAREYGLWFHVDAVYAGALIFSARQRHRLAGIEQADSVSFNPQKWLYVTKTCAMVLFKDFGNLERAFRVQLPYMGTTDGFTNLGEIGVQGTRHVDILKLWLSLQHIGKRGYEQLIDESFRLTDYFVAELRKRPFLELAATPETSVVCFRGEPSWLPPDAWDGWNADLHAEILKTANIFLSLPHYRGGRWLRAVLINPHTGQQTIDALFAAIDAYAAAGREAVHQI</sequence>
<keyword evidence="3" id="KW-0210">Decarboxylase</keyword>
<name>I4EJY7_9BACT</name>
<dbReference type="InterPro" id="IPR015424">
    <property type="entry name" value="PyrdxlP-dep_Trfase"/>
</dbReference>
<dbReference type="RefSeq" id="WP_008479599.1">
    <property type="nucleotide sequence ID" value="NZ_CAGS01000371.1"/>
</dbReference>
<comment type="similarity">
    <text evidence="2 7">Belongs to the group II decarboxylase family.</text>
</comment>